<protein>
    <recommendedName>
        <fullName evidence="5">Phytanoyl-CoA dioxygenase</fullName>
    </recommendedName>
</protein>
<dbReference type="ExpressionAtlas" id="A0A2K3DJ17">
    <property type="expression patterns" value="baseline"/>
</dbReference>
<evidence type="ECO:0000256" key="2">
    <source>
        <dbReference type="SAM" id="MobiDB-lite"/>
    </source>
</evidence>
<feature type="compositionally biased region" description="Low complexity" evidence="2">
    <location>
        <begin position="87"/>
        <end position="98"/>
    </location>
</feature>
<evidence type="ECO:0000313" key="4">
    <source>
        <dbReference type="Proteomes" id="UP000006906"/>
    </source>
</evidence>
<evidence type="ECO:0000256" key="1">
    <source>
        <dbReference type="ARBA" id="ARBA00001962"/>
    </source>
</evidence>
<organism evidence="3 4">
    <name type="scientific">Chlamydomonas reinhardtii</name>
    <name type="common">Chlamydomonas smithii</name>
    <dbReference type="NCBI Taxonomy" id="3055"/>
    <lineage>
        <taxon>Eukaryota</taxon>
        <taxon>Viridiplantae</taxon>
        <taxon>Chlorophyta</taxon>
        <taxon>core chlorophytes</taxon>
        <taxon>Chlorophyceae</taxon>
        <taxon>CS clade</taxon>
        <taxon>Chlamydomonadales</taxon>
        <taxon>Chlamydomonadaceae</taxon>
        <taxon>Chlamydomonas</taxon>
    </lineage>
</organism>
<proteinExistence type="predicted"/>
<dbReference type="RefSeq" id="XP_042922541.1">
    <property type="nucleotide sequence ID" value="XM_043063973.1"/>
</dbReference>
<feature type="region of interest" description="Disordered" evidence="2">
    <location>
        <begin position="1"/>
        <end position="161"/>
    </location>
</feature>
<dbReference type="AlphaFoldDB" id="A0A2K3DJ17"/>
<dbReference type="PANTHER" id="PTHR20883">
    <property type="entry name" value="PHYTANOYL-COA DIOXYGENASE DOMAIN CONTAINING 1"/>
    <property type="match status" value="1"/>
</dbReference>
<reference evidence="3 4" key="1">
    <citation type="journal article" date="2007" name="Science">
        <title>The Chlamydomonas genome reveals the evolution of key animal and plant functions.</title>
        <authorList>
            <person name="Merchant S.S."/>
            <person name="Prochnik S.E."/>
            <person name="Vallon O."/>
            <person name="Harris E.H."/>
            <person name="Karpowicz S.J."/>
            <person name="Witman G.B."/>
            <person name="Terry A."/>
            <person name="Salamov A."/>
            <person name="Fritz-Laylin L.K."/>
            <person name="Marechal-Drouard L."/>
            <person name="Marshall W.F."/>
            <person name="Qu L.H."/>
            <person name="Nelson D.R."/>
            <person name="Sanderfoot A.A."/>
            <person name="Spalding M.H."/>
            <person name="Kapitonov V.V."/>
            <person name="Ren Q."/>
            <person name="Ferris P."/>
            <person name="Lindquist E."/>
            <person name="Shapiro H."/>
            <person name="Lucas S.M."/>
            <person name="Grimwood J."/>
            <person name="Schmutz J."/>
            <person name="Cardol P."/>
            <person name="Cerutti H."/>
            <person name="Chanfreau G."/>
            <person name="Chen C.L."/>
            <person name="Cognat V."/>
            <person name="Croft M.T."/>
            <person name="Dent R."/>
            <person name="Dutcher S."/>
            <person name="Fernandez E."/>
            <person name="Fukuzawa H."/>
            <person name="Gonzalez-Ballester D."/>
            <person name="Gonzalez-Halphen D."/>
            <person name="Hallmann A."/>
            <person name="Hanikenne M."/>
            <person name="Hippler M."/>
            <person name="Inwood W."/>
            <person name="Jabbari K."/>
            <person name="Kalanon M."/>
            <person name="Kuras R."/>
            <person name="Lefebvre P.A."/>
            <person name="Lemaire S.D."/>
            <person name="Lobanov A.V."/>
            <person name="Lohr M."/>
            <person name="Manuell A."/>
            <person name="Meier I."/>
            <person name="Mets L."/>
            <person name="Mittag M."/>
            <person name="Mittelmeier T."/>
            <person name="Moroney J.V."/>
            <person name="Moseley J."/>
            <person name="Napoli C."/>
            <person name="Nedelcu A.M."/>
            <person name="Niyogi K."/>
            <person name="Novoselov S.V."/>
            <person name="Paulsen I.T."/>
            <person name="Pazour G."/>
            <person name="Purton S."/>
            <person name="Ral J.P."/>
            <person name="Riano-Pachon D.M."/>
            <person name="Riekhof W."/>
            <person name="Rymarquis L."/>
            <person name="Schroda M."/>
            <person name="Stern D."/>
            <person name="Umen J."/>
            <person name="Willows R."/>
            <person name="Wilson N."/>
            <person name="Zimmer S.L."/>
            <person name="Allmer J."/>
            <person name="Balk J."/>
            <person name="Bisova K."/>
            <person name="Chen C.J."/>
            <person name="Elias M."/>
            <person name="Gendler K."/>
            <person name="Hauser C."/>
            <person name="Lamb M.R."/>
            <person name="Ledford H."/>
            <person name="Long J.C."/>
            <person name="Minagawa J."/>
            <person name="Page M.D."/>
            <person name="Pan J."/>
            <person name="Pootakham W."/>
            <person name="Roje S."/>
            <person name="Rose A."/>
            <person name="Stahlberg E."/>
            <person name="Terauchi A.M."/>
            <person name="Yang P."/>
            <person name="Ball S."/>
            <person name="Bowler C."/>
            <person name="Dieckmann C.L."/>
            <person name="Gladyshev V.N."/>
            <person name="Green P."/>
            <person name="Jorgensen R."/>
            <person name="Mayfield S."/>
            <person name="Mueller-Roeber B."/>
            <person name="Rajamani S."/>
            <person name="Sayre R.T."/>
            <person name="Brokstein P."/>
            <person name="Dubchak I."/>
            <person name="Goodstein D."/>
            <person name="Hornick L."/>
            <person name="Huang Y.W."/>
            <person name="Jhaveri J."/>
            <person name="Luo Y."/>
            <person name="Martinez D."/>
            <person name="Ngau W.C."/>
            <person name="Otillar B."/>
            <person name="Poliakov A."/>
            <person name="Porter A."/>
            <person name="Szajkowski L."/>
            <person name="Werner G."/>
            <person name="Zhou K."/>
            <person name="Grigoriev I.V."/>
            <person name="Rokhsar D.S."/>
            <person name="Grossman A.R."/>
        </authorList>
    </citation>
    <scope>NUCLEOTIDE SEQUENCE [LARGE SCALE GENOMIC DNA]</scope>
    <source>
        <strain evidence="4">CC-503</strain>
    </source>
</reference>
<comment type="cofactor">
    <cofactor evidence="1">
        <name>Fe cation</name>
        <dbReference type="ChEBI" id="CHEBI:24875"/>
    </cofactor>
</comment>
<sequence length="475" mass="51849">MLLQSLQRRTALGLSSSSSASNSRPLPCCRLPRAASSAGATSLSPRRSRSPRSRSPLQEDGVEQWELDEESAGREFVSFPTNRGNVAPTRATRATPRRYVGATPATGRATSPTSASDPSTSSTNMPRAASAAPPQQRSVTRVRHAAGPHAEPRARSPVSTTSLSDSVLLRYERDGFVVTRNLLAPESVLQLRNECEGEVNMRRLDSLRHRVRVLCPSVEANEITTEAEARAALQKNASDPLGFLQFFNLHRSNETVARVALGQELAAVAAQLLGVRRVRVYQDSLFLKEPGFAETNWHSDLRMAPFDTNQLVTAWIPLRPVRGARSANGSKSPPDSGLMFAAGSHRDFALPFWHDMDGRDLSDRGYVMKDCGPMEMGDVSWHHGWVLHCAAPQPLGTPPRLALSVAFFADGARVLPRRSDPSVRADLLHDEDLESYAAWLPQLVAAKDGAVARHRLLPVVWPQEASEAGGFPLRS</sequence>
<feature type="compositionally biased region" description="Low complexity" evidence="2">
    <location>
        <begin position="109"/>
        <end position="138"/>
    </location>
</feature>
<dbReference type="KEGG" id="cre:CHLRE_07g320900v5"/>
<dbReference type="Pfam" id="PF05721">
    <property type="entry name" value="PhyH"/>
    <property type="match status" value="1"/>
</dbReference>
<name>A0A2K3DJ17_CHLRE</name>
<dbReference type="PaxDb" id="3055-EDP07289"/>
<gene>
    <name evidence="3" type="ORF">CHLRE_07g320900v5</name>
</gene>
<dbReference type="InParanoid" id="A0A2K3DJ17"/>
<evidence type="ECO:0000313" key="3">
    <source>
        <dbReference type="EMBL" id="PNW80523.1"/>
    </source>
</evidence>
<keyword evidence="4" id="KW-1185">Reference proteome</keyword>
<feature type="compositionally biased region" description="Acidic residues" evidence="2">
    <location>
        <begin position="60"/>
        <end position="70"/>
    </location>
</feature>
<evidence type="ECO:0008006" key="5">
    <source>
        <dbReference type="Google" id="ProtNLM"/>
    </source>
</evidence>
<dbReference type="Proteomes" id="UP000006906">
    <property type="component" value="Chromosome 7"/>
</dbReference>
<dbReference type="EMBL" id="CM008968">
    <property type="protein sequence ID" value="PNW80523.1"/>
    <property type="molecule type" value="Genomic_DNA"/>
</dbReference>
<accession>A0A2K3DJ17</accession>
<dbReference type="Gene3D" id="2.60.120.620">
    <property type="entry name" value="q2cbj1_9rhob like domain"/>
    <property type="match status" value="1"/>
</dbReference>
<dbReference type="OrthoDB" id="445007at2759"/>
<dbReference type="SUPFAM" id="SSF51197">
    <property type="entry name" value="Clavaminate synthase-like"/>
    <property type="match status" value="1"/>
</dbReference>
<dbReference type="GeneID" id="5726398"/>
<dbReference type="InterPro" id="IPR008775">
    <property type="entry name" value="Phytyl_CoA_dOase-like"/>
</dbReference>
<dbReference type="Gramene" id="PNW80523">
    <property type="protein sequence ID" value="PNW80523"/>
    <property type="gene ID" value="CHLRE_07g320900v5"/>
</dbReference>
<dbReference type="PANTHER" id="PTHR20883:SF49">
    <property type="entry name" value="PHYTANOYL-COA DIOXYGENASE"/>
    <property type="match status" value="1"/>
</dbReference>